<gene>
    <name evidence="3" type="ORF">JHK64_03445</name>
</gene>
<accession>A0A934P9V3</accession>
<comment type="caution">
    <text evidence="3">The sequence shown here is derived from an EMBL/GenBank/DDBJ whole genome shotgun (WGS) entry which is preliminary data.</text>
</comment>
<dbReference type="AlphaFoldDB" id="A0A934P9V3"/>
<dbReference type="RefSeq" id="WP_199567611.1">
    <property type="nucleotide sequence ID" value="NZ_JAENBP010000003.1"/>
</dbReference>
<dbReference type="Gene3D" id="3.40.50.720">
    <property type="entry name" value="NAD(P)-binding Rossmann-like Domain"/>
    <property type="match status" value="1"/>
</dbReference>
<reference evidence="3 4" key="1">
    <citation type="journal article" date="2021" name="Int. J. Syst. Evol. Microbiol.">
        <title>Streptococcus vicugnae sp. nov., isolated from faeces of alpacas (Vicugna pacos) and cattle (Bos taurus), Streptococcus zalophi sp. nov., and Streptococcus pacificus sp. nov., isolated from respiratory tract of California sea lions (Zalophus californianus).</title>
        <authorList>
            <person name="Volokhov D.V."/>
            <person name="Zagorodnyaya T.A."/>
            <person name="Shen Z."/>
            <person name="Blom J."/>
            <person name="Furtak V.A."/>
            <person name="Eisenberg T."/>
            <person name="Fan P."/>
            <person name="Jeong K.C."/>
            <person name="Gao Y."/>
            <person name="Zhang S."/>
            <person name="Amselle M."/>
        </authorList>
    </citation>
    <scope>NUCLEOTIDE SEQUENCE [LARGE SCALE GENOMIC DNA]</scope>
    <source>
        <strain evidence="4">CSL7508-lung</strain>
    </source>
</reference>
<dbReference type="PANTHER" id="PTHR43054:SF1">
    <property type="entry name" value="SCYLLO-INOSITOL 2-DEHYDROGENASE (NADP(+)) IOLU"/>
    <property type="match status" value="1"/>
</dbReference>
<proteinExistence type="predicted"/>
<dbReference type="InterPro" id="IPR036291">
    <property type="entry name" value="NAD(P)-bd_dom_sf"/>
</dbReference>
<evidence type="ECO:0000259" key="2">
    <source>
        <dbReference type="Pfam" id="PF22725"/>
    </source>
</evidence>
<dbReference type="Pfam" id="PF01408">
    <property type="entry name" value="GFO_IDH_MocA"/>
    <property type="match status" value="1"/>
</dbReference>
<keyword evidence="4" id="KW-1185">Reference proteome</keyword>
<name>A0A934P9V3_9STRE</name>
<dbReference type="EMBL" id="JAENBP010000003">
    <property type="protein sequence ID" value="MBJ8349687.1"/>
    <property type="molecule type" value="Genomic_DNA"/>
</dbReference>
<sequence length="321" mass="35903">MKLAIIGTGMIVKEVLPVLKTIDGIDLEMIVSTSRSIKLAEALSQEYGIKTFTSQYQEVLDSDTIDTVYIAVPNHLHFDFARKALMANKHVICEKPFTMTAQELEDLSQLANERQLILLEAITNQYLENYTYIKELLPKVGDVKIITCNFSQYSSRYDAFKKGEIAPVFDPEKGGGALRDLNVYNIHFVVGLFGLPKSVHYLANMEKGIDTSGILLLDYQTFKVSCIGSKDSSADIKTTIQGNKGYLEINGATSIIPSVALTLNGEKTSLINKNSNQPRLWSEFVAFEEIIRLKDLKEAKQRLKHSRQVMEVLEQALATTV</sequence>
<evidence type="ECO:0000313" key="3">
    <source>
        <dbReference type="EMBL" id="MBJ8349687.1"/>
    </source>
</evidence>
<dbReference type="PANTHER" id="PTHR43054">
    <property type="match status" value="1"/>
</dbReference>
<dbReference type="GO" id="GO:0000166">
    <property type="term" value="F:nucleotide binding"/>
    <property type="evidence" value="ECO:0007669"/>
    <property type="project" value="InterPro"/>
</dbReference>
<evidence type="ECO:0000259" key="1">
    <source>
        <dbReference type="Pfam" id="PF01408"/>
    </source>
</evidence>
<feature type="domain" description="GFO/IDH/MocA-like oxidoreductase" evidence="2">
    <location>
        <begin position="139"/>
        <end position="248"/>
    </location>
</feature>
<dbReference type="Pfam" id="PF22725">
    <property type="entry name" value="GFO_IDH_MocA_C3"/>
    <property type="match status" value="1"/>
</dbReference>
<protein>
    <submittedName>
        <fullName evidence="3">Gfo/Idh/MocA family oxidoreductase</fullName>
    </submittedName>
</protein>
<feature type="domain" description="Gfo/Idh/MocA-like oxidoreductase N-terminal" evidence="1">
    <location>
        <begin position="2"/>
        <end position="118"/>
    </location>
</feature>
<evidence type="ECO:0000313" key="4">
    <source>
        <dbReference type="Proteomes" id="UP000644875"/>
    </source>
</evidence>
<dbReference type="InterPro" id="IPR055170">
    <property type="entry name" value="GFO_IDH_MocA-like_dom"/>
</dbReference>
<dbReference type="SUPFAM" id="SSF55347">
    <property type="entry name" value="Glyceraldehyde-3-phosphate dehydrogenase-like, C-terminal domain"/>
    <property type="match status" value="1"/>
</dbReference>
<dbReference type="InterPro" id="IPR000683">
    <property type="entry name" value="Gfo/Idh/MocA-like_OxRdtase_N"/>
</dbReference>
<dbReference type="Gene3D" id="3.30.360.10">
    <property type="entry name" value="Dihydrodipicolinate Reductase, domain 2"/>
    <property type="match status" value="1"/>
</dbReference>
<dbReference type="Proteomes" id="UP000644875">
    <property type="component" value="Unassembled WGS sequence"/>
</dbReference>
<organism evidence="3 4">
    <name type="scientific">Streptococcus zalophi</name>
    <dbReference type="NCBI Taxonomy" id="640031"/>
    <lineage>
        <taxon>Bacteria</taxon>
        <taxon>Bacillati</taxon>
        <taxon>Bacillota</taxon>
        <taxon>Bacilli</taxon>
        <taxon>Lactobacillales</taxon>
        <taxon>Streptococcaceae</taxon>
        <taxon>Streptococcus</taxon>
    </lineage>
</organism>
<dbReference type="SUPFAM" id="SSF51735">
    <property type="entry name" value="NAD(P)-binding Rossmann-fold domains"/>
    <property type="match status" value="1"/>
</dbReference>